<gene>
    <name evidence="8" type="ordered locus">AM1_6345</name>
</gene>
<dbReference type="EMBL" id="CP000828">
    <property type="protein sequence ID" value="ABW31275.1"/>
    <property type="molecule type" value="Genomic_DNA"/>
</dbReference>
<dbReference type="PANTHER" id="PTHR32322">
    <property type="entry name" value="INNER MEMBRANE TRANSPORTER"/>
    <property type="match status" value="1"/>
</dbReference>
<dbReference type="Gene3D" id="1.10.3730.20">
    <property type="match status" value="2"/>
</dbReference>
<name>B0C8L3_ACAM1</name>
<proteinExistence type="inferred from homology"/>
<comment type="subcellular location">
    <subcellularLocation>
        <location evidence="1">Membrane</location>
        <topology evidence="1">Multi-pass membrane protein</topology>
    </subcellularLocation>
</comment>
<dbReference type="KEGG" id="amr:AM1_6345"/>
<dbReference type="PANTHER" id="PTHR32322:SF2">
    <property type="entry name" value="EAMA DOMAIN-CONTAINING PROTEIN"/>
    <property type="match status" value="1"/>
</dbReference>
<evidence type="ECO:0000256" key="3">
    <source>
        <dbReference type="ARBA" id="ARBA00022692"/>
    </source>
</evidence>
<feature type="transmembrane region" description="Helical" evidence="6">
    <location>
        <begin position="139"/>
        <end position="156"/>
    </location>
</feature>
<keyword evidence="5 6" id="KW-0472">Membrane</keyword>
<dbReference type="InterPro" id="IPR000620">
    <property type="entry name" value="EamA_dom"/>
</dbReference>
<feature type="transmembrane region" description="Helical" evidence="6">
    <location>
        <begin position="199"/>
        <end position="218"/>
    </location>
</feature>
<evidence type="ECO:0000256" key="4">
    <source>
        <dbReference type="ARBA" id="ARBA00022989"/>
    </source>
</evidence>
<dbReference type="HOGENOM" id="CLU_067329_0_0_3"/>
<dbReference type="InterPro" id="IPR037185">
    <property type="entry name" value="EmrE-like"/>
</dbReference>
<evidence type="ECO:0000313" key="9">
    <source>
        <dbReference type="Proteomes" id="UP000000268"/>
    </source>
</evidence>
<reference evidence="8 9" key="1">
    <citation type="journal article" date="2008" name="Proc. Natl. Acad. Sci. U.S.A.">
        <title>Niche adaptation and genome expansion in the chlorophyll d-producing cyanobacterium Acaryochloris marina.</title>
        <authorList>
            <person name="Swingley W.D."/>
            <person name="Chen M."/>
            <person name="Cheung P.C."/>
            <person name="Conrad A.L."/>
            <person name="Dejesa L.C."/>
            <person name="Hao J."/>
            <person name="Honchak B.M."/>
            <person name="Karbach L.E."/>
            <person name="Kurdoglu A."/>
            <person name="Lahiri S."/>
            <person name="Mastrian S.D."/>
            <person name="Miyashita H."/>
            <person name="Page L."/>
            <person name="Ramakrishna P."/>
            <person name="Satoh S."/>
            <person name="Sattley W.M."/>
            <person name="Shimada Y."/>
            <person name="Taylor H.L."/>
            <person name="Tomo T."/>
            <person name="Tsuchiya T."/>
            <person name="Wang Z.T."/>
            <person name="Raymond J."/>
            <person name="Mimuro M."/>
            <person name="Blankenship R.E."/>
            <person name="Touchman J.W."/>
        </authorList>
    </citation>
    <scope>NUCLEOTIDE SEQUENCE [LARGE SCALE GENOMIC DNA]</scope>
    <source>
        <strain evidence="9">MBIC 11017</strain>
    </source>
</reference>
<feature type="transmembrane region" description="Helical" evidence="6">
    <location>
        <begin position="261"/>
        <end position="279"/>
    </location>
</feature>
<comment type="similarity">
    <text evidence="2">Belongs to the EamA transporter family.</text>
</comment>
<sequence>MPTSNVMFNPKFLLVLSRALRSLGTPLIAFLLLNAPDLAGDVMHPVSFCNVLFLGNLCAALVVLSRFGWKSIWQDWQRLHHRVRLGLVINGCLAVVLSALIFLALTDTTVTNTVLLGRLGPVIYALAGALFFRQRITKPEWVGFSLIGGGVIALALQQNQFQFSHGDLLIIASAFIYALSALVSKILLSKSSSLRVVVFTRNAFAAVVFFAIAIKLFGPVHFVDIFSGQLWLIMLIYSLFVIVISQFAWFAALKQLDSQTVARWTILSPVFGIVYAFVLNGERPSYTQGVAFLIIMTGVLISNVRKKQPKGLPEGGENSLSAA</sequence>
<keyword evidence="3 6" id="KW-0812">Transmembrane</keyword>
<evidence type="ECO:0000256" key="6">
    <source>
        <dbReference type="SAM" id="Phobius"/>
    </source>
</evidence>
<evidence type="ECO:0000259" key="7">
    <source>
        <dbReference type="Pfam" id="PF00892"/>
    </source>
</evidence>
<protein>
    <recommendedName>
        <fullName evidence="7">EamA domain-containing protein</fullName>
    </recommendedName>
</protein>
<feature type="transmembrane region" description="Helical" evidence="6">
    <location>
        <begin position="12"/>
        <end position="33"/>
    </location>
</feature>
<dbReference type="eggNOG" id="COG0697">
    <property type="taxonomic scope" value="Bacteria"/>
</dbReference>
<evidence type="ECO:0000256" key="2">
    <source>
        <dbReference type="ARBA" id="ARBA00007362"/>
    </source>
</evidence>
<organism evidence="8 9">
    <name type="scientific">Acaryochloris marina (strain MBIC 11017)</name>
    <dbReference type="NCBI Taxonomy" id="329726"/>
    <lineage>
        <taxon>Bacteria</taxon>
        <taxon>Bacillati</taxon>
        <taxon>Cyanobacteriota</taxon>
        <taxon>Cyanophyceae</taxon>
        <taxon>Acaryochloridales</taxon>
        <taxon>Acaryochloridaceae</taxon>
        <taxon>Acaryochloris</taxon>
    </lineage>
</organism>
<keyword evidence="9" id="KW-1185">Reference proteome</keyword>
<dbReference type="SUPFAM" id="SSF103481">
    <property type="entry name" value="Multidrug resistance efflux transporter EmrE"/>
    <property type="match status" value="2"/>
</dbReference>
<keyword evidence="4 6" id="KW-1133">Transmembrane helix</keyword>
<dbReference type="STRING" id="329726.AM1_6345"/>
<feature type="transmembrane region" description="Helical" evidence="6">
    <location>
        <begin position="85"/>
        <end position="105"/>
    </location>
</feature>
<feature type="transmembrane region" description="Helical" evidence="6">
    <location>
        <begin position="230"/>
        <end position="249"/>
    </location>
</feature>
<dbReference type="Pfam" id="PF00892">
    <property type="entry name" value="EamA"/>
    <property type="match status" value="2"/>
</dbReference>
<dbReference type="AlphaFoldDB" id="B0C8L3"/>
<feature type="transmembrane region" description="Helical" evidence="6">
    <location>
        <begin position="168"/>
        <end position="187"/>
    </location>
</feature>
<feature type="domain" description="EamA" evidence="7">
    <location>
        <begin position="166"/>
        <end position="303"/>
    </location>
</feature>
<feature type="domain" description="EamA" evidence="7">
    <location>
        <begin position="46"/>
        <end position="154"/>
    </location>
</feature>
<evidence type="ECO:0000256" key="5">
    <source>
        <dbReference type="ARBA" id="ARBA00023136"/>
    </source>
</evidence>
<evidence type="ECO:0000256" key="1">
    <source>
        <dbReference type="ARBA" id="ARBA00004141"/>
    </source>
</evidence>
<dbReference type="Proteomes" id="UP000000268">
    <property type="component" value="Chromosome"/>
</dbReference>
<accession>B0C8L3</accession>
<feature type="transmembrane region" description="Helical" evidence="6">
    <location>
        <begin position="111"/>
        <end position="132"/>
    </location>
</feature>
<dbReference type="GO" id="GO:0016020">
    <property type="term" value="C:membrane"/>
    <property type="evidence" value="ECO:0007669"/>
    <property type="project" value="UniProtKB-SubCell"/>
</dbReference>
<feature type="transmembrane region" description="Helical" evidence="6">
    <location>
        <begin position="45"/>
        <end position="64"/>
    </location>
</feature>
<feature type="transmembrane region" description="Helical" evidence="6">
    <location>
        <begin position="285"/>
        <end position="304"/>
    </location>
</feature>
<evidence type="ECO:0000313" key="8">
    <source>
        <dbReference type="EMBL" id="ABW31275.1"/>
    </source>
</evidence>
<dbReference type="InterPro" id="IPR050638">
    <property type="entry name" value="AA-Vitamin_Transporters"/>
</dbReference>